<feature type="signal peptide" evidence="7">
    <location>
        <begin position="1"/>
        <end position="22"/>
    </location>
</feature>
<evidence type="ECO:0000259" key="8">
    <source>
        <dbReference type="Pfam" id="PF00675"/>
    </source>
</evidence>
<dbReference type="InterPro" id="IPR050626">
    <property type="entry name" value="Peptidase_M16"/>
</dbReference>
<evidence type="ECO:0000256" key="2">
    <source>
        <dbReference type="ARBA" id="ARBA00022670"/>
    </source>
</evidence>
<dbReference type="EMBL" id="HBGJ01046048">
    <property type="protein sequence ID" value="CAD9270508.1"/>
    <property type="molecule type" value="Transcribed_RNA"/>
</dbReference>
<proteinExistence type="inferred from homology"/>
<evidence type="ECO:0000256" key="1">
    <source>
        <dbReference type="ARBA" id="ARBA00007261"/>
    </source>
</evidence>
<dbReference type="GO" id="GO:0005739">
    <property type="term" value="C:mitochondrion"/>
    <property type="evidence" value="ECO:0007669"/>
    <property type="project" value="TreeGrafter"/>
</dbReference>
<keyword evidence="3" id="KW-0479">Metal-binding</keyword>
<reference evidence="10" key="1">
    <citation type="submission" date="2021-01" db="EMBL/GenBank/DDBJ databases">
        <authorList>
            <person name="Corre E."/>
            <person name="Pelletier E."/>
            <person name="Niang G."/>
            <person name="Scheremetjew M."/>
            <person name="Finn R."/>
            <person name="Kale V."/>
            <person name="Holt S."/>
            <person name="Cochrane G."/>
            <person name="Meng A."/>
            <person name="Brown T."/>
            <person name="Cohen L."/>
        </authorList>
    </citation>
    <scope>NUCLEOTIDE SEQUENCE</scope>
    <source>
        <strain evidence="10">CCMP2877</strain>
    </source>
</reference>
<name>A0A7S1UKK6_9STRA</name>
<dbReference type="Gene3D" id="3.30.830.10">
    <property type="entry name" value="Metalloenzyme, LuxS/M16 peptidase-like"/>
    <property type="match status" value="2"/>
</dbReference>
<feature type="domain" description="Peptidase M16 N-terminal" evidence="8">
    <location>
        <begin position="109"/>
        <end position="246"/>
    </location>
</feature>
<dbReference type="PANTHER" id="PTHR43690">
    <property type="entry name" value="NARDILYSIN"/>
    <property type="match status" value="1"/>
</dbReference>
<dbReference type="InterPro" id="IPR007863">
    <property type="entry name" value="Peptidase_M16_C"/>
</dbReference>
<keyword evidence="5" id="KW-0862">Zinc</keyword>
<gene>
    <name evidence="10" type="ORF">PPAR1163_LOCUS28947</name>
</gene>
<dbReference type="Pfam" id="PF05193">
    <property type="entry name" value="Peptidase_M16_C"/>
    <property type="match status" value="1"/>
</dbReference>
<dbReference type="InterPro" id="IPR011249">
    <property type="entry name" value="Metalloenz_LuxS/M16"/>
</dbReference>
<dbReference type="PANTHER" id="PTHR43690:SF18">
    <property type="entry name" value="INSULIN-DEGRADING ENZYME-RELATED"/>
    <property type="match status" value="1"/>
</dbReference>
<evidence type="ECO:0000313" key="10">
    <source>
        <dbReference type="EMBL" id="CAD9270508.1"/>
    </source>
</evidence>
<evidence type="ECO:0000256" key="3">
    <source>
        <dbReference type="ARBA" id="ARBA00022723"/>
    </source>
</evidence>
<evidence type="ECO:0000256" key="5">
    <source>
        <dbReference type="ARBA" id="ARBA00022833"/>
    </source>
</evidence>
<comment type="similarity">
    <text evidence="1">Belongs to the peptidase M16 family.</text>
</comment>
<organism evidence="10">
    <name type="scientific">Phaeomonas parva</name>
    <dbReference type="NCBI Taxonomy" id="124430"/>
    <lineage>
        <taxon>Eukaryota</taxon>
        <taxon>Sar</taxon>
        <taxon>Stramenopiles</taxon>
        <taxon>Ochrophyta</taxon>
        <taxon>Pinguiophyceae</taxon>
        <taxon>Pinguiochrysidales</taxon>
        <taxon>Pinguiochrysidaceae</taxon>
        <taxon>Phaeomonas</taxon>
    </lineage>
</organism>
<accession>A0A7S1UKK6</accession>
<dbReference type="InterPro" id="IPR011765">
    <property type="entry name" value="Pept_M16_N"/>
</dbReference>
<dbReference type="AlphaFoldDB" id="A0A7S1UKK6"/>
<dbReference type="GO" id="GO:0051603">
    <property type="term" value="P:proteolysis involved in protein catabolic process"/>
    <property type="evidence" value="ECO:0007669"/>
    <property type="project" value="TreeGrafter"/>
</dbReference>
<dbReference type="GO" id="GO:0005829">
    <property type="term" value="C:cytosol"/>
    <property type="evidence" value="ECO:0007669"/>
    <property type="project" value="TreeGrafter"/>
</dbReference>
<dbReference type="GO" id="GO:0004222">
    <property type="term" value="F:metalloendopeptidase activity"/>
    <property type="evidence" value="ECO:0007669"/>
    <property type="project" value="TreeGrafter"/>
</dbReference>
<feature type="domain" description="Peptidase M16 C-terminal" evidence="9">
    <location>
        <begin position="296"/>
        <end position="465"/>
    </location>
</feature>
<evidence type="ECO:0000256" key="7">
    <source>
        <dbReference type="SAM" id="SignalP"/>
    </source>
</evidence>
<evidence type="ECO:0000256" key="6">
    <source>
        <dbReference type="ARBA" id="ARBA00023049"/>
    </source>
</evidence>
<feature type="chain" id="PRO_5030890720" description="Peptidase M16 N-terminal domain-containing protein" evidence="7">
    <location>
        <begin position="23"/>
        <end position="587"/>
    </location>
</feature>
<evidence type="ECO:0008006" key="11">
    <source>
        <dbReference type="Google" id="ProtNLM"/>
    </source>
</evidence>
<dbReference type="SUPFAM" id="SSF63411">
    <property type="entry name" value="LuxS/MPP-like metallohydrolase"/>
    <property type="match status" value="2"/>
</dbReference>
<keyword evidence="6" id="KW-0482">Metalloprotease</keyword>
<evidence type="ECO:0000256" key="4">
    <source>
        <dbReference type="ARBA" id="ARBA00022801"/>
    </source>
</evidence>
<evidence type="ECO:0000259" key="9">
    <source>
        <dbReference type="Pfam" id="PF05193"/>
    </source>
</evidence>
<keyword evidence="4" id="KW-0378">Hydrolase</keyword>
<dbReference type="GO" id="GO:0043171">
    <property type="term" value="P:peptide catabolic process"/>
    <property type="evidence" value="ECO:0007669"/>
    <property type="project" value="TreeGrafter"/>
</dbReference>
<keyword evidence="2" id="KW-0645">Protease</keyword>
<dbReference type="GO" id="GO:0046872">
    <property type="term" value="F:metal ion binding"/>
    <property type="evidence" value="ECO:0007669"/>
    <property type="project" value="UniProtKB-KW"/>
</dbReference>
<keyword evidence="7" id="KW-0732">Signal</keyword>
<sequence length="587" mass="63807">MRGTGALRIMVLLGVLRAAARGLPRGAAAARPVLSVPGWPKGRGSTVVCHAGAGSGVLQSNSTAAAAAVALEARPGGAVSDAAFAAASVQKPERDPREFEAVVLENGLRVLLISDPEADMAAASVNVAVGHFGDPWHMPGLAHFHEHMLFLGTKDFPEEGHYERYLAESGGGSNAWTGTEDTNYYFHASEASFPGALEMFSAFFRSPLLSEDATEREMKAVDSEHKNNLPADQWRGFQLLKSLADPSHELAKFGTGHYETLTSRAAGEEPGPDVEARLDPRVVDACFPKQGRDAVAELKAFNARHYHAKNLKLAVVSRRPLKEMKGLVEQHFSAVPAEPPAELKATNAAANGFFPFAERLARRVDVVPVREMRRVEILYPAPPVPGWRESHVYRLFSHVLGHEGSHSLHAALRRKGWARSFSAGYALSIQDCIAFKVSAELTKEGEAHLDEVIDLMFRWVARARELDVATLGRIYEEEQTLNQMSFDWTERSAPEDVASGVANNLEYYPPDLVLLRPRVAAFFDEAGAKKIQAGLAPEHAVLVVTRKPSGAGAEDASAAAAEEEEKRRVFPLEIPLKQVISMLATVL</sequence>
<dbReference type="Pfam" id="PF00675">
    <property type="entry name" value="Peptidase_M16"/>
    <property type="match status" value="1"/>
</dbReference>
<protein>
    <recommendedName>
        <fullName evidence="11">Peptidase M16 N-terminal domain-containing protein</fullName>
    </recommendedName>
</protein>